<reference evidence="2" key="1">
    <citation type="journal article" date="2019" name="Int. J. Syst. Evol. Microbiol.">
        <title>The Global Catalogue of Microorganisms (GCM) 10K type strain sequencing project: providing services to taxonomists for standard genome sequencing and annotation.</title>
        <authorList>
            <consortium name="The Broad Institute Genomics Platform"/>
            <consortium name="The Broad Institute Genome Sequencing Center for Infectious Disease"/>
            <person name="Wu L."/>
            <person name="Ma J."/>
        </authorList>
    </citation>
    <scope>NUCLEOTIDE SEQUENCE [LARGE SCALE GENOMIC DNA]</scope>
    <source>
        <strain evidence="2">KCTC 23917</strain>
    </source>
</reference>
<organism evidence="1 2">
    <name type="scientific">Undibacterium squillarum</name>
    <dbReference type="NCBI Taxonomy" id="1131567"/>
    <lineage>
        <taxon>Bacteria</taxon>
        <taxon>Pseudomonadati</taxon>
        <taxon>Pseudomonadota</taxon>
        <taxon>Betaproteobacteria</taxon>
        <taxon>Burkholderiales</taxon>
        <taxon>Oxalobacteraceae</taxon>
        <taxon>Undibacterium</taxon>
    </lineage>
</organism>
<keyword evidence="2" id="KW-1185">Reference proteome</keyword>
<gene>
    <name evidence="1" type="ORF">GCM10010946_35380</name>
</gene>
<sequence>MNATVVVSRVEPYSPDDECASVTLRSNLGEITAFCWGLELKEGDTIENRLSALDAEVRAAYLQDWPEEEKEEKSKERLEQIGPYAYRGVGRVIDPNSGLIEVLGFKIELGDVPCDGAVEFECTRVDV</sequence>
<evidence type="ECO:0000313" key="2">
    <source>
        <dbReference type="Proteomes" id="UP000653343"/>
    </source>
</evidence>
<proteinExistence type="predicted"/>
<dbReference type="Proteomes" id="UP000653343">
    <property type="component" value="Unassembled WGS sequence"/>
</dbReference>
<dbReference type="EMBL" id="BMYU01000012">
    <property type="protein sequence ID" value="GGX53636.1"/>
    <property type="molecule type" value="Genomic_DNA"/>
</dbReference>
<comment type="caution">
    <text evidence="1">The sequence shown here is derived from an EMBL/GenBank/DDBJ whole genome shotgun (WGS) entry which is preliminary data.</text>
</comment>
<evidence type="ECO:0000313" key="1">
    <source>
        <dbReference type="EMBL" id="GGX53636.1"/>
    </source>
</evidence>
<dbReference type="RefSeq" id="WP_189358932.1">
    <property type="nucleotide sequence ID" value="NZ_BMYU01000012.1"/>
</dbReference>
<name>A0ABQ2Y482_9BURK</name>
<protein>
    <submittedName>
        <fullName evidence="1">Uncharacterized protein</fullName>
    </submittedName>
</protein>
<accession>A0ABQ2Y482</accession>